<dbReference type="OrthoDB" id="2359296at2759"/>
<protein>
    <submittedName>
        <fullName evidence="1">Uncharacterized protein</fullName>
    </submittedName>
</protein>
<organism evidence="1 2">
    <name type="scientific">Rhizophagus irregularis</name>
    <dbReference type="NCBI Taxonomy" id="588596"/>
    <lineage>
        <taxon>Eukaryota</taxon>
        <taxon>Fungi</taxon>
        <taxon>Fungi incertae sedis</taxon>
        <taxon>Mucoromycota</taxon>
        <taxon>Glomeromycotina</taxon>
        <taxon>Glomeromycetes</taxon>
        <taxon>Glomerales</taxon>
        <taxon>Glomeraceae</taxon>
        <taxon>Rhizophagus</taxon>
    </lineage>
</organism>
<dbReference type="AlphaFoldDB" id="A0A2I1GNJ5"/>
<gene>
    <name evidence="1" type="ORF">RhiirA4_544467</name>
</gene>
<evidence type="ECO:0000313" key="1">
    <source>
        <dbReference type="EMBL" id="PKY48213.1"/>
    </source>
</evidence>
<dbReference type="VEuPathDB" id="FungiDB:RhiirFUN_004330"/>
<dbReference type="Proteomes" id="UP000234323">
    <property type="component" value="Unassembled WGS sequence"/>
</dbReference>
<dbReference type="VEuPathDB" id="FungiDB:FUN_024425"/>
<sequence length="179" mass="20354">MDYYNNTLQNNDEFNNYSNNLQPLQMDHTLNNNVDSSCDYSDFSSITSNNNIPTSYMANNYEQQQSLFSSINNENYTTTTQSLSYEPQYTSHTSSHDSHIASPLNSLNMITNSSQINRSDIFKFEIPGFKIVVIPTSSTTSSSYANLNNFDTQNQVQQGYTSPIVDSHNSQTQFNNFHN</sequence>
<dbReference type="EMBL" id="LLXI01000616">
    <property type="protein sequence ID" value="PKY48213.1"/>
    <property type="molecule type" value="Genomic_DNA"/>
</dbReference>
<comment type="caution">
    <text evidence="1">The sequence shown here is derived from an EMBL/GenBank/DDBJ whole genome shotgun (WGS) entry which is preliminary data.</text>
</comment>
<dbReference type="VEuPathDB" id="FungiDB:RhiirA1_421882"/>
<proteinExistence type="predicted"/>
<reference evidence="1 2" key="1">
    <citation type="submission" date="2015-10" db="EMBL/GenBank/DDBJ databases">
        <title>Genome analyses suggest a sexual origin of heterokaryosis in a supposedly ancient asexual fungus.</title>
        <authorList>
            <person name="Ropars J."/>
            <person name="Sedzielewska K."/>
            <person name="Noel J."/>
            <person name="Charron P."/>
            <person name="Farinelli L."/>
            <person name="Marton T."/>
            <person name="Kruger M."/>
            <person name="Pelin A."/>
            <person name="Brachmann A."/>
            <person name="Corradi N."/>
        </authorList>
    </citation>
    <scope>NUCLEOTIDE SEQUENCE [LARGE SCALE GENOMIC DNA]</scope>
    <source>
        <strain evidence="1 2">A4</strain>
    </source>
</reference>
<evidence type="ECO:0000313" key="2">
    <source>
        <dbReference type="Proteomes" id="UP000234323"/>
    </source>
</evidence>
<name>A0A2I1GNJ5_9GLOM</name>
<keyword evidence="2" id="KW-1185">Reference proteome</keyword>
<accession>A0A2I1GNJ5</accession>